<accession>A0A3S0PKJ3</accession>
<dbReference type="NCBIfam" id="TIGR01643">
    <property type="entry name" value="YD_repeat_2x"/>
    <property type="match status" value="5"/>
</dbReference>
<dbReference type="Pfam" id="PF20148">
    <property type="entry name" value="DUF6531"/>
    <property type="match status" value="1"/>
</dbReference>
<dbReference type="InterPro" id="IPR006530">
    <property type="entry name" value="YD"/>
</dbReference>
<dbReference type="InterPro" id="IPR045351">
    <property type="entry name" value="DUF6531"/>
</dbReference>
<evidence type="ECO:0000313" key="6">
    <source>
        <dbReference type="Proteomes" id="UP000274358"/>
    </source>
</evidence>
<evidence type="ECO:0000259" key="3">
    <source>
        <dbReference type="Pfam" id="PF20148"/>
    </source>
</evidence>
<dbReference type="PANTHER" id="PTHR32305">
    <property type="match status" value="1"/>
</dbReference>
<keyword evidence="6" id="KW-1185">Reference proteome</keyword>
<dbReference type="Pfam" id="PF25023">
    <property type="entry name" value="TEN_YD-shell"/>
    <property type="match status" value="2"/>
</dbReference>
<reference evidence="5 6" key="1">
    <citation type="submission" date="2018-12" db="EMBL/GenBank/DDBJ databases">
        <title>Dyella dinghuensis sp. nov. DHOA06 and Dyella choica sp. nov. 4M-K27, isolated from forest soil.</title>
        <authorList>
            <person name="Qiu L.-H."/>
            <person name="Gao Z.-H."/>
        </authorList>
    </citation>
    <scope>NUCLEOTIDE SEQUENCE [LARGE SCALE GENOMIC DNA]</scope>
    <source>
        <strain evidence="5 6">4M-K27</strain>
    </source>
</reference>
<evidence type="ECO:0000256" key="2">
    <source>
        <dbReference type="SAM" id="MobiDB-lite"/>
    </source>
</evidence>
<feature type="compositionally biased region" description="Polar residues" evidence="2">
    <location>
        <begin position="8"/>
        <end position="19"/>
    </location>
</feature>
<dbReference type="InterPro" id="IPR056823">
    <property type="entry name" value="TEN-like_YD-shell"/>
</dbReference>
<evidence type="ECO:0000259" key="4">
    <source>
        <dbReference type="Pfam" id="PF25023"/>
    </source>
</evidence>
<dbReference type="AlphaFoldDB" id="A0A3S0PKJ3"/>
<feature type="domain" description="Teneurin-like YD-shell" evidence="4">
    <location>
        <begin position="994"/>
        <end position="1099"/>
    </location>
</feature>
<keyword evidence="1" id="KW-0677">Repeat</keyword>
<dbReference type="Proteomes" id="UP000274358">
    <property type="component" value="Unassembled WGS sequence"/>
</dbReference>
<feature type="domain" description="DUF6531" evidence="3">
    <location>
        <begin position="97"/>
        <end position="156"/>
    </location>
</feature>
<comment type="caution">
    <text evidence="5">The sequence shown here is derived from an EMBL/GenBank/DDBJ whole genome shotgun (WGS) entry which is preliminary data.</text>
</comment>
<name>A0A3S0PKJ3_9GAMM</name>
<dbReference type="PANTHER" id="PTHR32305:SF15">
    <property type="entry name" value="PROTEIN RHSA-RELATED"/>
    <property type="match status" value="1"/>
</dbReference>
<dbReference type="InterPro" id="IPR050708">
    <property type="entry name" value="T6SS_VgrG/RHS"/>
</dbReference>
<protein>
    <submittedName>
        <fullName evidence="5">RHS repeat protein</fullName>
    </submittedName>
</protein>
<proteinExistence type="predicted"/>
<feature type="domain" description="Teneurin-like YD-shell" evidence="4">
    <location>
        <begin position="676"/>
        <end position="844"/>
    </location>
</feature>
<dbReference type="Gene3D" id="2.180.10.10">
    <property type="entry name" value="RHS repeat-associated core"/>
    <property type="match status" value="2"/>
</dbReference>
<gene>
    <name evidence="5" type="ORF">EKH80_20475</name>
</gene>
<organism evidence="5 6">
    <name type="scientific">Dyella choica</name>
    <dbReference type="NCBI Taxonomy" id="1927959"/>
    <lineage>
        <taxon>Bacteria</taxon>
        <taxon>Pseudomonadati</taxon>
        <taxon>Pseudomonadota</taxon>
        <taxon>Gammaproteobacteria</taxon>
        <taxon>Lysobacterales</taxon>
        <taxon>Rhodanobacteraceae</taxon>
        <taxon>Dyella</taxon>
    </lineage>
</organism>
<evidence type="ECO:0000313" key="5">
    <source>
        <dbReference type="EMBL" id="RUL70443.1"/>
    </source>
</evidence>
<evidence type="ECO:0000256" key="1">
    <source>
        <dbReference type="ARBA" id="ARBA00022737"/>
    </source>
</evidence>
<feature type="region of interest" description="Disordered" evidence="2">
    <location>
        <begin position="1"/>
        <end position="36"/>
    </location>
</feature>
<dbReference type="EMBL" id="RYYV01000023">
    <property type="protein sequence ID" value="RUL70443.1"/>
    <property type="molecule type" value="Genomic_DNA"/>
</dbReference>
<sequence>MLAGAGGASTNSESQNGLDTYNVPGITVRPPAEPPPGNITSLGAITVIGEIAPPVSAPPVQVSKSPGSVTTLGQVTVNANVDSTRSKCEGDQPTAADPIVLSTGTKVESVTDFSLPGEMGLSFTRYYSSSVYNNGDYASTHVGGWKTNYDYLLYIDITQTTGCDYTSSNSLCPLILIHPDGTVVQFGPGTANSDGSASFKQLKNGVATMTRNSDGSYVIHDEDSKVLTFSNTLYLLTYFSLTSIKDSAGVGWNFSYPNSADTIVTHTSGQSVSLHWVRGSDGATTQLTVVDPAGNTYSYNTVMPTGTVGNIAATRYLWGELQSATLPGSGGGTTVAYKYINDTGGADGFGSYQYALTEVDYNGVAHDLTSYNALGQAVQTEMADGTQQTNITYNSNSTGPTATITNPLSHVAVYQFNAKSNLVSITGQASAHCAASFSSRSYDANDNVSSETDNNGNVTNYTYAANGEIQQKIENPGASQRVTNYVWDTTPGTDRLLSITVAGYLQTAFTYTPQGRLASVTQTNLTNNGVANQSYTTSYGYALYPNGMVSNAVTTLPSPNGVNTLTYAYDNLGNVTRISNALGQATTYGNFTSLGGPQTVTSVNGDVTNYTYDVRGRTSTKTTHPNGGSAMWSYGYDGFGLLVSESGPDGRVTTWNRNQEMQVTSITHNDKDGTSTESFQYDANGDITQYTIARGSSTSLIENVTYDELGRVHQRLGQHGQLLAYAYDSNGNVVSVTNAAGHVTSYQYDALDRVTKTVESGGASPSVGSTAQATATISYLHDAGNQLTSVTDPRGLVTGYVYDGLGQLWQQTSPDTGTTSFIYDGNGRRSSMTRANGVQTMYVYDAIGRVTGISAGGQSHSFTYDSCTNGTGRLCTAADASGQVGYSYTPEGWVSNRSFTIGSVNYSVGYTYNATGDVAAVIYPDGNQAIYNYTNGVVSSVSLNVGGKGMTAASQITYQPRDVAMASWVGSNGLSTLLFYDTDGRFTGANVPAVLTYGIYYDNADRISKKQDFISPVLTENFGYDEQSRLVSETGGANNESYQYDANGNRIAQTVNGTSMNLIYEGGSNRMINAGGVTFGYDAMGNTTTANGKSGWQFDPFNRMTSDSGNTYYIDPLG</sequence>